<sequence length="532" mass="59554">MTLVLPHLQLDLDGRTALCLALCAATWVTYTIIRPKTTVECLPNPAGASWIFGNEETVAKAEPGVMFRQWANELGLTYRIKAAFRAPDVLVLCDPAGIAHMLQKKVYDYHHSKVVRPRIARLLGNGIGWIEGDKVHKRMRNLVGPSLSQENLKAMDFDVRVAASHVIDGIVHDVQGHDGKLRVNLFEIMGKVTLTVVGRVAFLHDFEGGNSPDAEKILSARRAGISPAITLSAFIAAMLLRRFPILNHFPIPAIRAQGFAKEVIQSGVAREMVRRNSGMAGDANPKTSKDLLTRLLIAYHEHKIPLEEVYAQISTFIITGNDTSTQTLSFLIWELARHPDVQERLREELKTFPGEPSFDDLQTKLPYLDAVLKETLRLYPGLPYMERVATKADVIPLSEPVRLSDGRVVSEIPVYPGQVVLVPILSIQRMDSVYKEGQMFNPERWLDGSVLESERQYSGWGHMLVFSDGPRNCIGYRLALLQMKVALVYMMERFKFISTGENIRYKIASSLQAWVVDKPELGPCLPVTLELL</sequence>
<evidence type="ECO:0000256" key="1">
    <source>
        <dbReference type="ARBA" id="ARBA00001971"/>
    </source>
</evidence>
<dbReference type="PANTHER" id="PTHR24305">
    <property type="entry name" value="CYTOCHROME P450"/>
    <property type="match status" value="1"/>
</dbReference>
<comment type="pathway">
    <text evidence="2">Secondary metabolite biosynthesis.</text>
</comment>
<evidence type="ECO:0000256" key="4">
    <source>
        <dbReference type="ARBA" id="ARBA00022617"/>
    </source>
</evidence>
<evidence type="ECO:0000256" key="5">
    <source>
        <dbReference type="ARBA" id="ARBA00022723"/>
    </source>
</evidence>
<evidence type="ECO:0000313" key="12">
    <source>
        <dbReference type="Proteomes" id="UP000703269"/>
    </source>
</evidence>
<protein>
    <submittedName>
        <fullName evidence="11">Cytochrome P450</fullName>
    </submittedName>
</protein>
<dbReference type="PRINTS" id="PR00385">
    <property type="entry name" value="P450"/>
</dbReference>
<evidence type="ECO:0000256" key="6">
    <source>
        <dbReference type="ARBA" id="ARBA00023002"/>
    </source>
</evidence>
<dbReference type="InterPro" id="IPR036396">
    <property type="entry name" value="Cyt_P450_sf"/>
</dbReference>
<keyword evidence="6 10" id="KW-0560">Oxidoreductase</keyword>
<evidence type="ECO:0000256" key="7">
    <source>
        <dbReference type="ARBA" id="ARBA00023004"/>
    </source>
</evidence>
<dbReference type="PRINTS" id="PR00463">
    <property type="entry name" value="EP450I"/>
</dbReference>
<dbReference type="SUPFAM" id="SSF48264">
    <property type="entry name" value="Cytochrome P450"/>
    <property type="match status" value="1"/>
</dbReference>
<comment type="cofactor">
    <cofactor evidence="1 9">
        <name>heme</name>
        <dbReference type="ChEBI" id="CHEBI:30413"/>
    </cofactor>
</comment>
<dbReference type="InterPro" id="IPR001128">
    <property type="entry name" value="Cyt_P450"/>
</dbReference>
<feature type="binding site" description="axial binding residue" evidence="9">
    <location>
        <position position="473"/>
    </location>
    <ligand>
        <name>heme</name>
        <dbReference type="ChEBI" id="CHEBI:30413"/>
    </ligand>
    <ligandPart>
        <name>Fe</name>
        <dbReference type="ChEBI" id="CHEBI:18248"/>
    </ligandPart>
</feature>
<dbReference type="Pfam" id="PF00067">
    <property type="entry name" value="p450"/>
    <property type="match status" value="1"/>
</dbReference>
<reference evidence="11 12" key="1">
    <citation type="submission" date="2021-08" db="EMBL/GenBank/DDBJ databases">
        <title>Draft Genome Sequence of Phanerochaete sordida strain YK-624.</title>
        <authorList>
            <person name="Mori T."/>
            <person name="Dohra H."/>
            <person name="Suzuki T."/>
            <person name="Kawagishi H."/>
            <person name="Hirai H."/>
        </authorList>
    </citation>
    <scope>NUCLEOTIDE SEQUENCE [LARGE SCALE GENOMIC DNA]</scope>
    <source>
        <strain evidence="11 12">YK-624</strain>
    </source>
</reference>
<evidence type="ECO:0000256" key="8">
    <source>
        <dbReference type="ARBA" id="ARBA00023033"/>
    </source>
</evidence>
<organism evidence="11 12">
    <name type="scientific">Phanerochaete sordida</name>
    <dbReference type="NCBI Taxonomy" id="48140"/>
    <lineage>
        <taxon>Eukaryota</taxon>
        <taxon>Fungi</taxon>
        <taxon>Dikarya</taxon>
        <taxon>Basidiomycota</taxon>
        <taxon>Agaricomycotina</taxon>
        <taxon>Agaricomycetes</taxon>
        <taxon>Polyporales</taxon>
        <taxon>Phanerochaetaceae</taxon>
        <taxon>Phanerochaete</taxon>
    </lineage>
</organism>
<dbReference type="AlphaFoldDB" id="A0A9P3GA04"/>
<comment type="caution">
    <text evidence="11">The sequence shown here is derived from an EMBL/GenBank/DDBJ whole genome shotgun (WGS) entry which is preliminary data.</text>
</comment>
<dbReference type="PANTHER" id="PTHR24305:SF166">
    <property type="entry name" value="CYTOCHROME P450 12A4, MITOCHONDRIAL-RELATED"/>
    <property type="match status" value="1"/>
</dbReference>
<dbReference type="InterPro" id="IPR050121">
    <property type="entry name" value="Cytochrome_P450_monoxygenase"/>
</dbReference>
<gene>
    <name evidence="11" type="ORF">PsYK624_066800</name>
</gene>
<comment type="similarity">
    <text evidence="3 10">Belongs to the cytochrome P450 family.</text>
</comment>
<dbReference type="Gene3D" id="1.10.630.10">
    <property type="entry name" value="Cytochrome P450"/>
    <property type="match status" value="1"/>
</dbReference>
<dbReference type="Proteomes" id="UP000703269">
    <property type="component" value="Unassembled WGS sequence"/>
</dbReference>
<keyword evidence="4 9" id="KW-0349">Heme</keyword>
<keyword evidence="7 9" id="KW-0408">Iron</keyword>
<keyword evidence="5 9" id="KW-0479">Metal-binding</keyword>
<dbReference type="GO" id="GO:0020037">
    <property type="term" value="F:heme binding"/>
    <property type="evidence" value="ECO:0007669"/>
    <property type="project" value="InterPro"/>
</dbReference>
<dbReference type="GO" id="GO:0005506">
    <property type="term" value="F:iron ion binding"/>
    <property type="evidence" value="ECO:0007669"/>
    <property type="project" value="InterPro"/>
</dbReference>
<keyword evidence="8 10" id="KW-0503">Monooxygenase</keyword>
<evidence type="ECO:0000256" key="2">
    <source>
        <dbReference type="ARBA" id="ARBA00005179"/>
    </source>
</evidence>
<evidence type="ECO:0000256" key="10">
    <source>
        <dbReference type="RuleBase" id="RU000461"/>
    </source>
</evidence>
<name>A0A9P3GA04_9APHY</name>
<keyword evidence="12" id="KW-1185">Reference proteome</keyword>
<evidence type="ECO:0000256" key="9">
    <source>
        <dbReference type="PIRSR" id="PIRSR602401-1"/>
    </source>
</evidence>
<evidence type="ECO:0000256" key="3">
    <source>
        <dbReference type="ARBA" id="ARBA00010617"/>
    </source>
</evidence>
<dbReference type="EMBL" id="BPQB01000017">
    <property type="protein sequence ID" value="GJE90539.1"/>
    <property type="molecule type" value="Genomic_DNA"/>
</dbReference>
<proteinExistence type="inferred from homology"/>
<dbReference type="InterPro" id="IPR017972">
    <property type="entry name" value="Cyt_P450_CS"/>
</dbReference>
<accession>A0A9P3GA04</accession>
<dbReference type="OrthoDB" id="1470350at2759"/>
<evidence type="ECO:0000313" key="11">
    <source>
        <dbReference type="EMBL" id="GJE90539.1"/>
    </source>
</evidence>
<dbReference type="GO" id="GO:0016705">
    <property type="term" value="F:oxidoreductase activity, acting on paired donors, with incorporation or reduction of molecular oxygen"/>
    <property type="evidence" value="ECO:0007669"/>
    <property type="project" value="InterPro"/>
</dbReference>
<dbReference type="PROSITE" id="PS00086">
    <property type="entry name" value="CYTOCHROME_P450"/>
    <property type="match status" value="1"/>
</dbReference>
<dbReference type="InterPro" id="IPR002401">
    <property type="entry name" value="Cyt_P450_E_grp-I"/>
</dbReference>
<dbReference type="GO" id="GO:0004497">
    <property type="term" value="F:monooxygenase activity"/>
    <property type="evidence" value="ECO:0007669"/>
    <property type="project" value="UniProtKB-KW"/>
</dbReference>